<dbReference type="EMBL" id="BMXI01000007">
    <property type="protein sequence ID" value="GHC52630.1"/>
    <property type="molecule type" value="Genomic_DNA"/>
</dbReference>
<keyword evidence="2" id="KW-1185">Reference proteome</keyword>
<comment type="caution">
    <text evidence="1">The sequence shown here is derived from an EMBL/GenBank/DDBJ whole genome shotgun (WGS) entry which is preliminary data.</text>
</comment>
<organism evidence="1 2">
    <name type="scientific">Roseibacillus persicicus</name>
    <dbReference type="NCBI Taxonomy" id="454148"/>
    <lineage>
        <taxon>Bacteria</taxon>
        <taxon>Pseudomonadati</taxon>
        <taxon>Verrucomicrobiota</taxon>
        <taxon>Verrucomicrobiia</taxon>
        <taxon>Verrucomicrobiales</taxon>
        <taxon>Verrucomicrobiaceae</taxon>
        <taxon>Roseibacillus</taxon>
    </lineage>
</organism>
<dbReference type="RefSeq" id="WP_189569678.1">
    <property type="nucleotide sequence ID" value="NZ_BMXI01000007.1"/>
</dbReference>
<proteinExistence type="predicted"/>
<reference evidence="1" key="2">
    <citation type="submission" date="2020-09" db="EMBL/GenBank/DDBJ databases">
        <authorList>
            <person name="Sun Q."/>
            <person name="Kim S."/>
        </authorList>
    </citation>
    <scope>NUCLEOTIDE SEQUENCE</scope>
    <source>
        <strain evidence="1">KCTC 12988</strain>
    </source>
</reference>
<evidence type="ECO:0000313" key="2">
    <source>
        <dbReference type="Proteomes" id="UP000644507"/>
    </source>
</evidence>
<evidence type="ECO:0000313" key="1">
    <source>
        <dbReference type="EMBL" id="GHC52630.1"/>
    </source>
</evidence>
<dbReference type="AlphaFoldDB" id="A0A918WJX3"/>
<dbReference type="Proteomes" id="UP000644507">
    <property type="component" value="Unassembled WGS sequence"/>
</dbReference>
<accession>A0A918WJX3</accession>
<protein>
    <submittedName>
        <fullName evidence="1">Uncharacterized protein</fullName>
    </submittedName>
</protein>
<gene>
    <name evidence="1" type="ORF">GCM10007100_18710</name>
</gene>
<reference evidence="1" key="1">
    <citation type="journal article" date="2014" name="Int. J. Syst. Evol. Microbiol.">
        <title>Complete genome sequence of Corynebacterium casei LMG S-19264T (=DSM 44701T), isolated from a smear-ripened cheese.</title>
        <authorList>
            <consortium name="US DOE Joint Genome Institute (JGI-PGF)"/>
            <person name="Walter F."/>
            <person name="Albersmeier A."/>
            <person name="Kalinowski J."/>
            <person name="Ruckert C."/>
        </authorList>
    </citation>
    <scope>NUCLEOTIDE SEQUENCE</scope>
    <source>
        <strain evidence="1">KCTC 12988</strain>
    </source>
</reference>
<sequence length="96" mass="11300">MDERKVRYWYQSEEDELTTVDYFIEVEREEKSVLWGFHPRLPKGMHSKKGDEMGLGSDHSNRRQSFSEFLTAPYQTVSPELKEKLIAEMGEEPGPF</sequence>
<name>A0A918WJX3_9BACT</name>